<organism evidence="13 14">
    <name type="scientific">Paraburkholderia lycopersici</name>
    <dbReference type="NCBI Taxonomy" id="416944"/>
    <lineage>
        <taxon>Bacteria</taxon>
        <taxon>Pseudomonadati</taxon>
        <taxon>Pseudomonadota</taxon>
        <taxon>Betaproteobacteria</taxon>
        <taxon>Burkholderiales</taxon>
        <taxon>Burkholderiaceae</taxon>
        <taxon>Paraburkholderia</taxon>
    </lineage>
</organism>
<evidence type="ECO:0000256" key="7">
    <source>
        <dbReference type="ARBA" id="ARBA00022903"/>
    </source>
</evidence>
<dbReference type="GO" id="GO:0140359">
    <property type="term" value="F:ABC-type transporter activity"/>
    <property type="evidence" value="ECO:0007669"/>
    <property type="project" value="InterPro"/>
</dbReference>
<dbReference type="Pfam" id="PF01061">
    <property type="entry name" value="ABC2_membrane"/>
    <property type="match status" value="1"/>
</dbReference>
<dbReference type="PIRSF" id="PIRSF006648">
    <property type="entry name" value="DrrB"/>
    <property type="match status" value="1"/>
</dbReference>
<comment type="subcellular location">
    <subcellularLocation>
        <location evidence="11">Cell inner membrane</location>
        <topology evidence="11">Multi-pass membrane protein</topology>
    </subcellularLocation>
    <subcellularLocation>
        <location evidence="1">Cell membrane</location>
        <topology evidence="1">Multi-pass membrane protein</topology>
    </subcellularLocation>
</comment>
<dbReference type="RefSeq" id="WP_091996940.1">
    <property type="nucleotide sequence ID" value="NZ_FMYQ01000009.1"/>
</dbReference>
<reference evidence="14" key="1">
    <citation type="submission" date="2016-09" db="EMBL/GenBank/DDBJ databases">
        <authorList>
            <person name="Varghese N."/>
            <person name="Submissions S."/>
        </authorList>
    </citation>
    <scope>NUCLEOTIDE SEQUENCE [LARGE SCALE GENOMIC DNA]</scope>
    <source>
        <strain evidence="14">TNe-862</strain>
    </source>
</reference>
<keyword evidence="9" id="KW-0625">Polysaccharide transport</keyword>
<evidence type="ECO:0000256" key="9">
    <source>
        <dbReference type="ARBA" id="ARBA00023047"/>
    </source>
</evidence>
<evidence type="ECO:0000256" key="10">
    <source>
        <dbReference type="ARBA" id="ARBA00023136"/>
    </source>
</evidence>
<dbReference type="EMBL" id="FMYQ01000009">
    <property type="protein sequence ID" value="SDC66495.1"/>
    <property type="molecule type" value="Genomic_DNA"/>
</dbReference>
<evidence type="ECO:0000256" key="2">
    <source>
        <dbReference type="ARBA" id="ARBA00007783"/>
    </source>
</evidence>
<dbReference type="PROSITE" id="PS51012">
    <property type="entry name" value="ABC_TM2"/>
    <property type="match status" value="1"/>
</dbReference>
<keyword evidence="14" id="KW-1185">Reference proteome</keyword>
<dbReference type="PRINTS" id="PR00164">
    <property type="entry name" value="ABC2TRNSPORT"/>
</dbReference>
<comment type="similarity">
    <text evidence="2 11">Belongs to the ABC-2 integral membrane protein family.</text>
</comment>
<dbReference type="GO" id="GO:0015920">
    <property type="term" value="P:lipopolysaccharide transport"/>
    <property type="evidence" value="ECO:0007669"/>
    <property type="project" value="TreeGrafter"/>
</dbReference>
<evidence type="ECO:0000259" key="12">
    <source>
        <dbReference type="PROSITE" id="PS51012"/>
    </source>
</evidence>
<keyword evidence="4 11" id="KW-1003">Cell membrane</keyword>
<dbReference type="PANTHER" id="PTHR30413">
    <property type="entry name" value="INNER MEMBRANE TRANSPORT PERMEASE"/>
    <property type="match status" value="1"/>
</dbReference>
<name>A0A1G6NH76_9BURK</name>
<dbReference type="GO" id="GO:0015774">
    <property type="term" value="P:polysaccharide transport"/>
    <property type="evidence" value="ECO:0007669"/>
    <property type="project" value="UniProtKB-KW"/>
</dbReference>
<dbReference type="OrthoDB" id="9786910at2"/>
<feature type="transmembrane region" description="Helical" evidence="11">
    <location>
        <begin position="178"/>
        <end position="197"/>
    </location>
</feature>
<proteinExistence type="inferred from homology"/>
<evidence type="ECO:0000256" key="3">
    <source>
        <dbReference type="ARBA" id="ARBA00022448"/>
    </source>
</evidence>
<keyword evidence="6 11" id="KW-0812">Transmembrane</keyword>
<evidence type="ECO:0000256" key="4">
    <source>
        <dbReference type="ARBA" id="ARBA00022475"/>
    </source>
</evidence>
<evidence type="ECO:0000313" key="13">
    <source>
        <dbReference type="EMBL" id="SDC66495.1"/>
    </source>
</evidence>
<dbReference type="PANTHER" id="PTHR30413:SF10">
    <property type="entry name" value="CAPSULE POLYSACCHARIDE EXPORT INNER-MEMBRANE PROTEIN CTRC"/>
    <property type="match status" value="1"/>
</dbReference>
<keyword evidence="3 11" id="KW-0813">Transport</keyword>
<protein>
    <recommendedName>
        <fullName evidence="11">Transport permease protein</fullName>
    </recommendedName>
</protein>
<evidence type="ECO:0000256" key="8">
    <source>
        <dbReference type="ARBA" id="ARBA00022989"/>
    </source>
</evidence>
<keyword evidence="10 11" id="KW-0472">Membrane</keyword>
<evidence type="ECO:0000256" key="6">
    <source>
        <dbReference type="ARBA" id="ARBA00022692"/>
    </source>
</evidence>
<feature type="transmembrane region" description="Helical" evidence="11">
    <location>
        <begin position="234"/>
        <end position="252"/>
    </location>
</feature>
<dbReference type="Proteomes" id="UP000198908">
    <property type="component" value="Unassembled WGS sequence"/>
</dbReference>
<dbReference type="STRING" id="416944.SAMN05421548_10933"/>
<feature type="transmembrane region" description="Helical" evidence="11">
    <location>
        <begin position="103"/>
        <end position="136"/>
    </location>
</feature>
<accession>A0A1G6NH76</accession>
<evidence type="ECO:0000256" key="1">
    <source>
        <dbReference type="ARBA" id="ARBA00004651"/>
    </source>
</evidence>
<keyword evidence="8 11" id="KW-1133">Transmembrane helix</keyword>
<keyword evidence="5" id="KW-0762">Sugar transport</keyword>
<keyword evidence="7" id="KW-0972">Capsule biogenesis/degradation</keyword>
<dbReference type="InterPro" id="IPR000412">
    <property type="entry name" value="ABC_2_transport"/>
</dbReference>
<sequence length="263" mass="28897">MTLPLIKHRQLILQMTRREVVGRYKGSFLGLAWSLFNPILMLTVYTFVFSVVFKSRWAGTPENDHASFAVILFTGLIIFNLFSECIGRAPALITGNVNYVKKVVFPIEILPAVSVLAAMFHMGVSLVVLIAAMIALGTPFHATMVAFPLLLVPLVLGVLGASWILASLGVFVRDVSQTIGILISVLMFLSPIFYPVASLPQRLQPLVLANPLAFIIEQARQVLLFGAWPNWTGLAAHCALAALCALVGFWWFQKTRKGFADVL</sequence>
<dbReference type="InterPro" id="IPR013525">
    <property type="entry name" value="ABC2_TM"/>
</dbReference>
<feature type="transmembrane region" description="Helical" evidence="11">
    <location>
        <begin position="142"/>
        <end position="166"/>
    </location>
</feature>
<feature type="transmembrane region" description="Helical" evidence="11">
    <location>
        <begin position="65"/>
        <end position="82"/>
    </location>
</feature>
<dbReference type="GO" id="GO:0043190">
    <property type="term" value="C:ATP-binding cassette (ABC) transporter complex"/>
    <property type="evidence" value="ECO:0007669"/>
    <property type="project" value="InterPro"/>
</dbReference>
<evidence type="ECO:0000313" key="14">
    <source>
        <dbReference type="Proteomes" id="UP000198908"/>
    </source>
</evidence>
<dbReference type="InterPro" id="IPR047817">
    <property type="entry name" value="ABC2_TM_bact-type"/>
</dbReference>
<gene>
    <name evidence="13" type="ORF">SAMN05421548_10933</name>
</gene>
<evidence type="ECO:0000256" key="11">
    <source>
        <dbReference type="RuleBase" id="RU361157"/>
    </source>
</evidence>
<dbReference type="AlphaFoldDB" id="A0A1G6NH76"/>
<feature type="transmembrane region" description="Helical" evidence="11">
    <location>
        <begin position="28"/>
        <end position="53"/>
    </location>
</feature>
<evidence type="ECO:0000256" key="5">
    <source>
        <dbReference type="ARBA" id="ARBA00022597"/>
    </source>
</evidence>
<feature type="domain" description="ABC transmembrane type-2" evidence="12">
    <location>
        <begin position="29"/>
        <end position="255"/>
    </location>
</feature>